<evidence type="ECO:0000256" key="4">
    <source>
        <dbReference type="ARBA" id="ARBA00022989"/>
    </source>
</evidence>
<dbReference type="HOGENOM" id="CLU_045644_1_2_0"/>
<evidence type="ECO:0000256" key="5">
    <source>
        <dbReference type="ARBA" id="ARBA00023136"/>
    </source>
</evidence>
<feature type="transmembrane region" description="Helical" evidence="6">
    <location>
        <begin position="282"/>
        <end position="300"/>
    </location>
</feature>
<feature type="transmembrane region" description="Helical" evidence="6">
    <location>
        <begin position="104"/>
        <end position="125"/>
    </location>
</feature>
<reference evidence="7 8" key="1">
    <citation type="journal article" date="2011" name="J. Bacteriol.">
        <title>Genome sequence of the verrucomicrobium Opitutus terrae PB90-1, an abundant inhabitant of rice paddy soil ecosystems.</title>
        <authorList>
            <person name="van Passel M.W."/>
            <person name="Kant R."/>
            <person name="Palva A."/>
            <person name="Copeland A."/>
            <person name="Lucas S."/>
            <person name="Lapidus A."/>
            <person name="Glavina del Rio T."/>
            <person name="Pitluck S."/>
            <person name="Goltsman E."/>
            <person name="Clum A."/>
            <person name="Sun H."/>
            <person name="Schmutz J."/>
            <person name="Larimer F.W."/>
            <person name="Land M.L."/>
            <person name="Hauser L."/>
            <person name="Kyrpides N."/>
            <person name="Mikhailova N."/>
            <person name="Richardson P.P."/>
            <person name="Janssen P.H."/>
            <person name="de Vos W.M."/>
            <person name="Smidt H."/>
        </authorList>
    </citation>
    <scope>NUCLEOTIDE SEQUENCE [LARGE SCALE GENOMIC DNA]</scope>
    <source>
        <strain evidence="8">DSM 11246 / JCM 15787 / PB90-1</strain>
    </source>
</reference>
<keyword evidence="5 6" id="KW-0472">Membrane</keyword>
<dbReference type="OrthoDB" id="9783692at2"/>
<accession>B1ZS47</accession>
<keyword evidence="4 6" id="KW-1133">Transmembrane helix</keyword>
<dbReference type="NCBIfam" id="TIGR03718">
    <property type="entry name" value="R_switched_Alx"/>
    <property type="match status" value="1"/>
</dbReference>
<dbReference type="PANTHER" id="PTHR30238:SF0">
    <property type="entry name" value="THYLAKOID MEMBRANE PROTEIN TERC, CHLOROPLASTIC"/>
    <property type="match status" value="1"/>
</dbReference>
<evidence type="ECO:0000256" key="6">
    <source>
        <dbReference type="SAM" id="Phobius"/>
    </source>
</evidence>
<name>B1ZS47_OPITP</name>
<feature type="transmembrane region" description="Helical" evidence="6">
    <location>
        <begin position="38"/>
        <end position="60"/>
    </location>
</feature>
<dbReference type="eggNOG" id="COG0861">
    <property type="taxonomic scope" value="Bacteria"/>
</dbReference>
<keyword evidence="8" id="KW-1185">Reference proteome</keyword>
<feature type="transmembrane region" description="Helical" evidence="6">
    <location>
        <begin position="224"/>
        <end position="244"/>
    </location>
</feature>
<feature type="transmembrane region" description="Helical" evidence="6">
    <location>
        <begin position="131"/>
        <end position="149"/>
    </location>
</feature>
<dbReference type="Pfam" id="PF03741">
    <property type="entry name" value="TerC"/>
    <property type="match status" value="1"/>
</dbReference>
<organism evidence="7 8">
    <name type="scientific">Opitutus terrae (strain DSM 11246 / JCM 15787 / PB90-1)</name>
    <dbReference type="NCBI Taxonomy" id="452637"/>
    <lineage>
        <taxon>Bacteria</taxon>
        <taxon>Pseudomonadati</taxon>
        <taxon>Verrucomicrobiota</taxon>
        <taxon>Opitutia</taxon>
        <taxon>Opitutales</taxon>
        <taxon>Opitutaceae</taxon>
        <taxon>Opitutus</taxon>
    </lineage>
</organism>
<evidence type="ECO:0000256" key="3">
    <source>
        <dbReference type="ARBA" id="ARBA00022692"/>
    </source>
</evidence>
<feature type="transmembrane region" description="Helical" evidence="6">
    <location>
        <begin position="6"/>
        <end position="26"/>
    </location>
</feature>
<sequence>MIAPTWLWLSFNVFVLAMLALDLGVFHRKAHVVSLKEALSWSAVWIVLALVFNLGIWHYAGAPKALEFFTGYVIEKSLSVDNVFVFALLFSYFAVPAKYQHKVLFWGVLGALLMRAIMIAAGAALIARFSWIIYVFGAFLILTGVKMIVKRAEEIHPERNPIVRGFKRLMPVTADYRGDSFFVRERGVLMATPLFVVLLLVEFSDLIFAVDSIPAIFAVTSDPFIVYTSNVFAILGLRSLYFALAGVMDKFHYLKIGLGVVLGFVGVKMILGHTGWKIDTLVALGVILLILVVSIVWSLLKPKRPTSPVSRAARARTLRVRRNPALPGR</sequence>
<proteinExistence type="inferred from homology"/>
<dbReference type="STRING" id="452637.Oter_1438"/>
<dbReference type="KEGG" id="ote:Oter_1438"/>
<dbReference type="InterPro" id="IPR022369">
    <property type="entry name" value="Integral_membrane_TerC_rswitch"/>
</dbReference>
<dbReference type="Proteomes" id="UP000007013">
    <property type="component" value="Chromosome"/>
</dbReference>
<evidence type="ECO:0000256" key="1">
    <source>
        <dbReference type="ARBA" id="ARBA00004141"/>
    </source>
</evidence>
<dbReference type="InterPro" id="IPR005496">
    <property type="entry name" value="Integral_membrane_TerC"/>
</dbReference>
<dbReference type="GO" id="GO:0016020">
    <property type="term" value="C:membrane"/>
    <property type="evidence" value="ECO:0007669"/>
    <property type="project" value="UniProtKB-SubCell"/>
</dbReference>
<evidence type="ECO:0000313" key="8">
    <source>
        <dbReference type="Proteomes" id="UP000007013"/>
    </source>
</evidence>
<dbReference type="EMBL" id="CP001032">
    <property type="protein sequence ID" value="ACB74723.1"/>
    <property type="molecule type" value="Genomic_DNA"/>
</dbReference>
<dbReference type="AlphaFoldDB" id="B1ZS47"/>
<dbReference type="PANTHER" id="PTHR30238">
    <property type="entry name" value="MEMBRANE BOUND PREDICTED REDOX MODULATOR"/>
    <property type="match status" value="1"/>
</dbReference>
<keyword evidence="3 6" id="KW-0812">Transmembrane</keyword>
<comment type="subcellular location">
    <subcellularLocation>
        <location evidence="1">Membrane</location>
        <topology evidence="1">Multi-pass membrane protein</topology>
    </subcellularLocation>
</comment>
<feature type="transmembrane region" description="Helical" evidence="6">
    <location>
        <begin position="256"/>
        <end position="276"/>
    </location>
</feature>
<dbReference type="RefSeq" id="WP_012374261.1">
    <property type="nucleotide sequence ID" value="NC_010571.1"/>
</dbReference>
<comment type="similarity">
    <text evidence="2">Belongs to the TerC family.</text>
</comment>
<evidence type="ECO:0000256" key="2">
    <source>
        <dbReference type="ARBA" id="ARBA00007511"/>
    </source>
</evidence>
<protein>
    <submittedName>
        <fullName evidence="7">Integral membrane protein TerC</fullName>
    </submittedName>
</protein>
<feature type="transmembrane region" description="Helical" evidence="6">
    <location>
        <begin position="80"/>
        <end position="97"/>
    </location>
</feature>
<feature type="transmembrane region" description="Helical" evidence="6">
    <location>
        <begin position="194"/>
        <end position="218"/>
    </location>
</feature>
<evidence type="ECO:0000313" key="7">
    <source>
        <dbReference type="EMBL" id="ACB74723.1"/>
    </source>
</evidence>
<gene>
    <name evidence="7" type="ordered locus">Oter_1438</name>
</gene>